<evidence type="ECO:0000313" key="17">
    <source>
        <dbReference type="EMBL" id="WFD17284.1"/>
    </source>
</evidence>
<feature type="compositionally biased region" description="Basic and acidic residues" evidence="13">
    <location>
        <begin position="34"/>
        <end position="43"/>
    </location>
</feature>
<feature type="domain" description="Helicase C-terminal" evidence="15">
    <location>
        <begin position="487"/>
        <end position="638"/>
    </location>
</feature>
<dbReference type="InterPro" id="IPR050079">
    <property type="entry name" value="DEAD_box_RNA_helicase"/>
</dbReference>
<evidence type="ECO:0000256" key="9">
    <source>
        <dbReference type="ARBA" id="ARBA00023242"/>
    </source>
</evidence>
<evidence type="ECO:0000256" key="7">
    <source>
        <dbReference type="ARBA" id="ARBA00022840"/>
    </source>
</evidence>
<dbReference type="EC" id="3.6.4.13" evidence="2"/>
<dbReference type="PANTHER" id="PTHR47959:SF1">
    <property type="entry name" value="ATP-DEPENDENT RNA HELICASE DBPA"/>
    <property type="match status" value="1"/>
</dbReference>
<dbReference type="InterPro" id="IPR027417">
    <property type="entry name" value="P-loop_NTPase"/>
</dbReference>
<evidence type="ECO:0000256" key="10">
    <source>
        <dbReference type="ARBA" id="ARBA00047984"/>
    </source>
</evidence>
<evidence type="ECO:0000313" key="18">
    <source>
        <dbReference type="Proteomes" id="UP001217582"/>
    </source>
</evidence>
<dbReference type="InterPro" id="IPR001650">
    <property type="entry name" value="Helicase_C-like"/>
</dbReference>
<keyword evidence="6 12" id="KW-0347">Helicase</keyword>
<dbReference type="GO" id="GO:0005829">
    <property type="term" value="C:cytosol"/>
    <property type="evidence" value="ECO:0007669"/>
    <property type="project" value="TreeGrafter"/>
</dbReference>
<dbReference type="InterPro" id="IPR011545">
    <property type="entry name" value="DEAD/DEAH_box_helicase_dom"/>
</dbReference>
<dbReference type="PROSITE" id="PS00039">
    <property type="entry name" value="DEAD_ATP_HELICASE"/>
    <property type="match status" value="1"/>
</dbReference>
<dbReference type="GO" id="GO:0005524">
    <property type="term" value="F:ATP binding"/>
    <property type="evidence" value="ECO:0007669"/>
    <property type="project" value="UniProtKB-KW"/>
</dbReference>
<feature type="domain" description="Helicase ATP-binding" evidence="14">
    <location>
        <begin position="270"/>
        <end position="446"/>
    </location>
</feature>
<name>A0AAJ5Z7F2_9BASI</name>
<gene>
    <name evidence="17" type="primary">DRS1</name>
    <name evidence="17" type="ORF">MARU1_003334</name>
</gene>
<feature type="compositionally biased region" description="Basic and acidic residues" evidence="13">
    <location>
        <begin position="729"/>
        <end position="745"/>
    </location>
</feature>
<dbReference type="CDD" id="cd17947">
    <property type="entry name" value="DEADc_DDX27"/>
    <property type="match status" value="1"/>
</dbReference>
<keyword evidence="4 12" id="KW-0547">Nucleotide-binding</keyword>
<evidence type="ECO:0000256" key="11">
    <source>
        <dbReference type="PROSITE-ProRule" id="PRU00552"/>
    </source>
</evidence>
<dbReference type="SMART" id="SM00490">
    <property type="entry name" value="HELICc"/>
    <property type="match status" value="1"/>
</dbReference>
<evidence type="ECO:0000256" key="1">
    <source>
        <dbReference type="ARBA" id="ARBA00004123"/>
    </source>
</evidence>
<dbReference type="GO" id="GO:0003723">
    <property type="term" value="F:RNA binding"/>
    <property type="evidence" value="ECO:0007669"/>
    <property type="project" value="UniProtKB-KW"/>
</dbReference>
<dbReference type="EMBL" id="CP119922">
    <property type="protein sequence ID" value="WFD17284.1"/>
    <property type="molecule type" value="Genomic_DNA"/>
</dbReference>
<dbReference type="Pfam" id="PF00270">
    <property type="entry name" value="DEAD"/>
    <property type="match status" value="1"/>
</dbReference>
<feature type="short sequence motif" description="Q motif" evidence="11">
    <location>
        <begin position="239"/>
        <end position="267"/>
    </location>
</feature>
<feature type="region of interest" description="Disordered" evidence="13">
    <location>
        <begin position="1"/>
        <end position="73"/>
    </location>
</feature>
<dbReference type="InterPro" id="IPR014001">
    <property type="entry name" value="Helicase_ATP-bd"/>
</dbReference>
<sequence length="800" mass="90027">MVKSKPETKPRPARDDFIMTLDSEDEGMDLEPSLNHEEKEQQVPKRKVKARIGEREKILDDGRNSKHRDQNRDDVLEVAEMDFEFEPSQMTESMQGWNFYMDGASGRHSSEASKSTVDDLIDRHRAGIEIPNELKDADEEEVEAQVGEQSLAPLSDSEDEDGFGSGMRSAKRKALDNEEEIQDDEESAMEHLGEEEEEEEEEKEEEEDMRDDASDVSDATRERQEAYFSKETTEAPMAASFASLQLNRALLRGLAALNFSKPTPIQARTIPIALAGKDIVAGAVTGSGKTAAFLIPILERLSYRQRGTDDAKSRVVVLCPTRELAIQCHSVGVALAKFMNVRFCLCVGGLSLKAQEAELKMRPDIIIATPGRLIDHVRNSASFGMEDVEILVMDEADRMLEDGFEDELNEIVRMCPTQRQTMLFSATMTEDVDQLVRLSLEKPVRLFVDPKRSTSSKLIQEFVRVRTQAGLAGRERQKAEDEHRAALLLTLCMRTFRDQVIIFLRSKKLAHQLKIVFGLLGLSAAELHGDLSQEQRLQSLSQFRDGKVDFLLATDLASRGIDIRGVQTVINYDMPAQIEPYLHRVGRTARAGRQGRAVTLVGESDRRLLKTVLKRTPPEQVKHRLMPSDIVQQLSDTIESLKSEVEQILMEEKEEKAIRQAEMEVQKSENMLTHHNEIFSKPARTWFQSEKAKAEAQNASREQQNTKVDATKARDRLAGLSRRKRRNRLMREEDAKSSAKHETDAAVRAAKRSQRPSALGEAVSAKTQKQKKGNKRLKMTKALRSSGKGGAFGSDLSSRK</sequence>
<dbReference type="GO" id="GO:0016787">
    <property type="term" value="F:hydrolase activity"/>
    <property type="evidence" value="ECO:0007669"/>
    <property type="project" value="UniProtKB-KW"/>
</dbReference>
<feature type="compositionally biased region" description="Basic and acidic residues" evidence="13">
    <location>
        <begin position="1"/>
        <end position="17"/>
    </location>
</feature>
<keyword evidence="3" id="KW-0690">Ribosome biogenesis</keyword>
<dbReference type="Pfam" id="PF00271">
    <property type="entry name" value="Helicase_C"/>
    <property type="match status" value="1"/>
</dbReference>
<feature type="domain" description="DEAD-box RNA helicase Q" evidence="16">
    <location>
        <begin position="239"/>
        <end position="267"/>
    </location>
</feature>
<feature type="compositionally biased region" description="Acidic residues" evidence="13">
    <location>
        <begin position="177"/>
        <end position="210"/>
    </location>
</feature>
<evidence type="ECO:0000256" key="13">
    <source>
        <dbReference type="SAM" id="MobiDB-lite"/>
    </source>
</evidence>
<evidence type="ECO:0000256" key="6">
    <source>
        <dbReference type="ARBA" id="ARBA00022806"/>
    </source>
</evidence>
<dbReference type="GO" id="GO:0003724">
    <property type="term" value="F:RNA helicase activity"/>
    <property type="evidence" value="ECO:0007669"/>
    <property type="project" value="UniProtKB-EC"/>
</dbReference>
<protein>
    <recommendedName>
        <fullName evidence="2">RNA helicase</fullName>
        <ecNumber evidence="2">3.6.4.13</ecNumber>
    </recommendedName>
</protein>
<dbReference type="Gene3D" id="3.40.50.300">
    <property type="entry name" value="P-loop containing nucleotide triphosphate hydrolases"/>
    <property type="match status" value="2"/>
</dbReference>
<dbReference type="SMART" id="SM00487">
    <property type="entry name" value="DEXDc"/>
    <property type="match status" value="1"/>
</dbReference>
<organism evidence="17 18">
    <name type="scientific">Malassezia arunalokei</name>
    <dbReference type="NCBI Taxonomy" id="1514897"/>
    <lineage>
        <taxon>Eukaryota</taxon>
        <taxon>Fungi</taxon>
        <taxon>Dikarya</taxon>
        <taxon>Basidiomycota</taxon>
        <taxon>Ustilaginomycotina</taxon>
        <taxon>Malasseziomycetes</taxon>
        <taxon>Malasseziales</taxon>
        <taxon>Malasseziaceae</taxon>
        <taxon>Malassezia</taxon>
    </lineage>
</organism>
<reference evidence="17 18" key="1">
    <citation type="submission" date="2023-03" db="EMBL/GenBank/DDBJ databases">
        <title>Mating type loci evolution in Malassezia.</title>
        <authorList>
            <person name="Coelho M.A."/>
        </authorList>
    </citation>
    <scope>NUCLEOTIDE SEQUENCE [LARGE SCALE GENOMIC DNA]</scope>
    <source>
        <strain evidence="17 18">CBS 13387</strain>
    </source>
</reference>
<comment type="catalytic activity">
    <reaction evidence="10">
        <text>ATP + H2O = ADP + phosphate + H(+)</text>
        <dbReference type="Rhea" id="RHEA:13065"/>
        <dbReference type="ChEBI" id="CHEBI:15377"/>
        <dbReference type="ChEBI" id="CHEBI:15378"/>
        <dbReference type="ChEBI" id="CHEBI:30616"/>
        <dbReference type="ChEBI" id="CHEBI:43474"/>
        <dbReference type="ChEBI" id="CHEBI:456216"/>
        <dbReference type="EC" id="3.6.4.13"/>
    </reaction>
</comment>
<proteinExistence type="inferred from homology"/>
<dbReference type="InterPro" id="IPR014014">
    <property type="entry name" value="RNA_helicase_DEAD_Q_motif"/>
</dbReference>
<evidence type="ECO:0000259" key="14">
    <source>
        <dbReference type="PROSITE" id="PS51192"/>
    </source>
</evidence>
<evidence type="ECO:0000256" key="8">
    <source>
        <dbReference type="ARBA" id="ARBA00022884"/>
    </source>
</evidence>
<keyword evidence="7 12" id="KW-0067">ATP-binding</keyword>
<dbReference type="SUPFAM" id="SSF52540">
    <property type="entry name" value="P-loop containing nucleoside triphosphate hydrolases"/>
    <property type="match status" value="2"/>
</dbReference>
<dbReference type="PROSITE" id="PS51194">
    <property type="entry name" value="HELICASE_CTER"/>
    <property type="match status" value="1"/>
</dbReference>
<dbReference type="GO" id="GO:0042254">
    <property type="term" value="P:ribosome biogenesis"/>
    <property type="evidence" value="ECO:0007669"/>
    <property type="project" value="UniProtKB-KW"/>
</dbReference>
<feature type="compositionally biased region" description="Basic and acidic residues" evidence="13">
    <location>
        <begin position="51"/>
        <end position="73"/>
    </location>
</feature>
<dbReference type="PROSITE" id="PS51192">
    <property type="entry name" value="HELICASE_ATP_BIND_1"/>
    <property type="match status" value="1"/>
</dbReference>
<evidence type="ECO:0000256" key="12">
    <source>
        <dbReference type="RuleBase" id="RU000492"/>
    </source>
</evidence>
<feature type="compositionally biased region" description="Basic residues" evidence="13">
    <location>
        <begin position="768"/>
        <end position="781"/>
    </location>
</feature>
<dbReference type="Proteomes" id="UP001217582">
    <property type="component" value="Chromosome 7"/>
</dbReference>
<feature type="region of interest" description="Disordered" evidence="13">
    <location>
        <begin position="695"/>
        <end position="800"/>
    </location>
</feature>
<evidence type="ECO:0000256" key="2">
    <source>
        <dbReference type="ARBA" id="ARBA00012552"/>
    </source>
</evidence>
<dbReference type="InterPro" id="IPR000629">
    <property type="entry name" value="RNA-helicase_DEAD-box_CS"/>
</dbReference>
<evidence type="ECO:0000259" key="15">
    <source>
        <dbReference type="PROSITE" id="PS51194"/>
    </source>
</evidence>
<keyword evidence="5 12" id="KW-0378">Hydrolase</keyword>
<dbReference type="PANTHER" id="PTHR47959">
    <property type="entry name" value="ATP-DEPENDENT RNA HELICASE RHLE-RELATED"/>
    <property type="match status" value="1"/>
</dbReference>
<feature type="region of interest" description="Disordered" evidence="13">
    <location>
        <begin position="128"/>
        <end position="231"/>
    </location>
</feature>
<dbReference type="GO" id="GO:0010467">
    <property type="term" value="P:gene expression"/>
    <property type="evidence" value="ECO:0007669"/>
    <property type="project" value="UniProtKB-ARBA"/>
</dbReference>
<comment type="subcellular location">
    <subcellularLocation>
        <location evidence="1">Nucleus</location>
    </subcellularLocation>
</comment>
<evidence type="ECO:0000259" key="16">
    <source>
        <dbReference type="PROSITE" id="PS51195"/>
    </source>
</evidence>
<dbReference type="PROSITE" id="PS51195">
    <property type="entry name" value="Q_MOTIF"/>
    <property type="match status" value="1"/>
</dbReference>
<dbReference type="AlphaFoldDB" id="A0AAJ5Z7F2"/>
<keyword evidence="9" id="KW-0539">Nucleus</keyword>
<evidence type="ECO:0000256" key="4">
    <source>
        <dbReference type="ARBA" id="ARBA00022741"/>
    </source>
</evidence>
<feature type="compositionally biased region" description="Polar residues" evidence="13">
    <location>
        <begin position="697"/>
        <end position="708"/>
    </location>
</feature>
<evidence type="ECO:0000256" key="5">
    <source>
        <dbReference type="ARBA" id="ARBA00022801"/>
    </source>
</evidence>
<comment type="similarity">
    <text evidence="12">Belongs to the DEAD box helicase family.</text>
</comment>
<keyword evidence="18" id="KW-1185">Reference proteome</keyword>
<accession>A0AAJ5Z7F2</accession>
<keyword evidence="8" id="KW-0694">RNA-binding</keyword>
<dbReference type="GO" id="GO:0005634">
    <property type="term" value="C:nucleus"/>
    <property type="evidence" value="ECO:0007669"/>
    <property type="project" value="UniProtKB-SubCell"/>
</dbReference>
<evidence type="ECO:0000256" key="3">
    <source>
        <dbReference type="ARBA" id="ARBA00022517"/>
    </source>
</evidence>
<dbReference type="CDD" id="cd18787">
    <property type="entry name" value="SF2_C_DEAD"/>
    <property type="match status" value="1"/>
</dbReference>